<evidence type="ECO:0000313" key="3">
    <source>
        <dbReference type="EMBL" id="TWW60282.1"/>
    </source>
</evidence>
<feature type="compositionally biased region" description="Basic and acidic residues" evidence="1">
    <location>
        <begin position="69"/>
        <end position="82"/>
    </location>
</feature>
<keyword evidence="4" id="KW-1185">Reference proteome</keyword>
<reference evidence="3 4" key="1">
    <citation type="submission" date="2019-04" db="EMBL/GenBank/DDBJ databases">
        <title>Chromosome genome assembly for Takifugu flavidus.</title>
        <authorList>
            <person name="Xiao S."/>
        </authorList>
    </citation>
    <scope>NUCLEOTIDE SEQUENCE [LARGE SCALE GENOMIC DNA]</scope>
    <source>
        <strain evidence="3">HTHZ2018</strain>
        <tissue evidence="3">Muscle</tissue>
    </source>
</reference>
<name>A0A5C6MYQ0_9TELE</name>
<evidence type="ECO:0000313" key="4">
    <source>
        <dbReference type="Proteomes" id="UP000324091"/>
    </source>
</evidence>
<accession>A0A5C6MYQ0</accession>
<dbReference type="AlphaFoldDB" id="A0A5C6MYQ0"/>
<protein>
    <submittedName>
        <fullName evidence="3">Uncharacterized protein</fullName>
    </submittedName>
</protein>
<organism evidence="3 4">
    <name type="scientific">Takifugu flavidus</name>
    <name type="common">sansaifugu</name>
    <dbReference type="NCBI Taxonomy" id="433684"/>
    <lineage>
        <taxon>Eukaryota</taxon>
        <taxon>Metazoa</taxon>
        <taxon>Chordata</taxon>
        <taxon>Craniata</taxon>
        <taxon>Vertebrata</taxon>
        <taxon>Euteleostomi</taxon>
        <taxon>Actinopterygii</taxon>
        <taxon>Neopterygii</taxon>
        <taxon>Teleostei</taxon>
        <taxon>Neoteleostei</taxon>
        <taxon>Acanthomorphata</taxon>
        <taxon>Eupercaria</taxon>
        <taxon>Tetraodontiformes</taxon>
        <taxon>Tetradontoidea</taxon>
        <taxon>Tetraodontidae</taxon>
        <taxon>Takifugu</taxon>
    </lineage>
</organism>
<keyword evidence="2" id="KW-0472">Membrane</keyword>
<comment type="caution">
    <text evidence="3">The sequence shown here is derived from an EMBL/GenBank/DDBJ whole genome shotgun (WGS) entry which is preliminary data.</text>
</comment>
<sequence>MSDDFLPFLDIFLGILGVGLSILFCTSFCRVCHRYREAQMEREAWRRTAHDGQPPSIYFIPFPGNLSLRDAEDPSRDPRYSQDHPPPQYSTVSCGPPPSYNELGFKPEDLPPAYTEDAPAVLPITPPPHTHEVRPQTQ</sequence>
<feature type="compositionally biased region" description="Basic and acidic residues" evidence="1">
    <location>
        <begin position="129"/>
        <end position="138"/>
    </location>
</feature>
<dbReference type="EMBL" id="RHFK02000018">
    <property type="protein sequence ID" value="TWW60282.1"/>
    <property type="molecule type" value="Genomic_DNA"/>
</dbReference>
<keyword evidence="2" id="KW-0812">Transmembrane</keyword>
<proteinExistence type="predicted"/>
<evidence type="ECO:0000256" key="2">
    <source>
        <dbReference type="SAM" id="Phobius"/>
    </source>
</evidence>
<keyword evidence="2" id="KW-1133">Transmembrane helix</keyword>
<feature type="region of interest" description="Disordered" evidence="1">
    <location>
        <begin position="64"/>
        <end position="138"/>
    </location>
</feature>
<evidence type="ECO:0000256" key="1">
    <source>
        <dbReference type="SAM" id="MobiDB-lite"/>
    </source>
</evidence>
<feature type="transmembrane region" description="Helical" evidence="2">
    <location>
        <begin position="12"/>
        <end position="32"/>
    </location>
</feature>
<dbReference type="Proteomes" id="UP000324091">
    <property type="component" value="Chromosome 5"/>
</dbReference>
<gene>
    <name evidence="3" type="ORF">D4764_05G0003720</name>
</gene>